<keyword evidence="2" id="KW-1185">Reference proteome</keyword>
<reference evidence="1 2" key="1">
    <citation type="journal article" date="2022" name="Allergy">
        <title>Genome assembly and annotation of Periplaneta americana reveal a comprehensive cockroach allergen profile.</title>
        <authorList>
            <person name="Wang L."/>
            <person name="Xiong Q."/>
            <person name="Saelim N."/>
            <person name="Wang L."/>
            <person name="Nong W."/>
            <person name="Wan A.T."/>
            <person name="Shi M."/>
            <person name="Liu X."/>
            <person name="Cao Q."/>
            <person name="Hui J.H.L."/>
            <person name="Sookrung N."/>
            <person name="Leung T.F."/>
            <person name="Tungtrongchitr A."/>
            <person name="Tsui S.K.W."/>
        </authorList>
    </citation>
    <scope>NUCLEOTIDE SEQUENCE [LARGE SCALE GENOMIC DNA]</scope>
    <source>
        <strain evidence="1">PWHHKU_190912</strain>
    </source>
</reference>
<sequence>MSPGSSTESYPAFARIGLREKRQPVKEYSTGHVARMGEFRNAYRVLVGRQEGKRDLWGDQDVDGRKKLKWI</sequence>
<dbReference type="EMBL" id="JAJSOF020000009">
    <property type="protein sequence ID" value="KAJ4445667.1"/>
    <property type="molecule type" value="Genomic_DNA"/>
</dbReference>
<gene>
    <name evidence="1" type="ORF">ANN_12351</name>
</gene>
<evidence type="ECO:0000313" key="1">
    <source>
        <dbReference type="EMBL" id="KAJ4445667.1"/>
    </source>
</evidence>
<accession>A0ABQ8TIS8</accession>
<dbReference type="Proteomes" id="UP001148838">
    <property type="component" value="Unassembled WGS sequence"/>
</dbReference>
<evidence type="ECO:0000313" key="2">
    <source>
        <dbReference type="Proteomes" id="UP001148838"/>
    </source>
</evidence>
<comment type="caution">
    <text evidence="1">The sequence shown here is derived from an EMBL/GenBank/DDBJ whole genome shotgun (WGS) entry which is preliminary data.</text>
</comment>
<organism evidence="1 2">
    <name type="scientific">Periplaneta americana</name>
    <name type="common">American cockroach</name>
    <name type="synonym">Blatta americana</name>
    <dbReference type="NCBI Taxonomy" id="6978"/>
    <lineage>
        <taxon>Eukaryota</taxon>
        <taxon>Metazoa</taxon>
        <taxon>Ecdysozoa</taxon>
        <taxon>Arthropoda</taxon>
        <taxon>Hexapoda</taxon>
        <taxon>Insecta</taxon>
        <taxon>Pterygota</taxon>
        <taxon>Neoptera</taxon>
        <taxon>Polyneoptera</taxon>
        <taxon>Dictyoptera</taxon>
        <taxon>Blattodea</taxon>
        <taxon>Blattoidea</taxon>
        <taxon>Blattidae</taxon>
        <taxon>Blattinae</taxon>
        <taxon>Periplaneta</taxon>
    </lineage>
</organism>
<name>A0ABQ8TIS8_PERAM</name>
<proteinExistence type="predicted"/>
<protein>
    <submittedName>
        <fullName evidence="1">Uncharacterized protein</fullName>
    </submittedName>
</protein>